<evidence type="ECO:0000313" key="2">
    <source>
        <dbReference type="EMBL" id="KAG7571246.1"/>
    </source>
</evidence>
<accession>A0A8K0JR57</accession>
<dbReference type="PANTHER" id="PTHR17985">
    <property type="entry name" value="SER/THR-RICH PROTEIN T10 IN DGCR REGION"/>
    <property type="match status" value="1"/>
</dbReference>
<dbReference type="OrthoDB" id="191601at2759"/>
<keyword evidence="3" id="KW-1185">Reference proteome</keyword>
<dbReference type="PANTHER" id="PTHR17985:SF8">
    <property type="entry name" value="TRANSPORT AND GOLGI ORGANIZATION PROTEIN 2 HOMOLOG"/>
    <property type="match status" value="1"/>
</dbReference>
<dbReference type="InterPro" id="IPR008551">
    <property type="entry name" value="TANGO2"/>
</dbReference>
<dbReference type="Pfam" id="PF05742">
    <property type="entry name" value="TANGO2"/>
    <property type="match status" value="1"/>
</dbReference>
<dbReference type="GO" id="GO:0009306">
    <property type="term" value="P:protein secretion"/>
    <property type="evidence" value="ECO:0007669"/>
    <property type="project" value="TreeGrafter"/>
</dbReference>
<evidence type="ECO:0008006" key="4">
    <source>
        <dbReference type="Google" id="ProtNLM"/>
    </source>
</evidence>
<dbReference type="GO" id="GO:0007030">
    <property type="term" value="P:Golgi organization"/>
    <property type="evidence" value="ECO:0007669"/>
    <property type="project" value="TreeGrafter"/>
</dbReference>
<comment type="caution">
    <text evidence="2">The sequence shown here is derived from an EMBL/GenBank/DDBJ whole genome shotgun (WGS) entry which is preliminary data.</text>
</comment>
<evidence type="ECO:0000313" key="3">
    <source>
        <dbReference type="Proteomes" id="UP000812966"/>
    </source>
</evidence>
<dbReference type="AlphaFoldDB" id="A0A8K0JR57"/>
<name>A0A8K0JR57_9TREE</name>
<evidence type="ECO:0000256" key="1">
    <source>
        <dbReference type="SAM" id="MobiDB-lite"/>
    </source>
</evidence>
<sequence>MCIILCRTPQDLEASTSPYALILAANRDEYIARPTLGATWHHFEPLNGPSDTDKAPPPTHCLSGRDAQDPVGGTWFGLSIPNIPQTSSDSASGRRKVLRIGALTNIHDDIPLDPGPAGKRSRGGILKDYLHLSNDEKTGEYLESLRREKRRYDGFGLGLFDVTVHPASDGTDQRIEVTSSYYSNRLPESSEASMSSSRTPFEIDERTTSGTWGMSNSLLSQPLDKVKEGNRLLSEVLSRSAFSSQTDLIEDLFAILRTDHGPIMSMQELHQSIFIPLLQMPSGGPLPAQPNVDAGPSSEAPESTGEGRAYGTRLSTVVLVGKDGSVVFIERDRAGIDEGEAKERKFEFRL</sequence>
<gene>
    <name evidence="2" type="ORF">FFLO_00758</name>
</gene>
<protein>
    <recommendedName>
        <fullName evidence="4">NRDE protein</fullName>
    </recommendedName>
</protein>
<reference evidence="2" key="1">
    <citation type="submission" date="2020-04" db="EMBL/GenBank/DDBJ databases">
        <title>Analysis of mating type loci in Filobasidium floriforme.</title>
        <authorList>
            <person name="Nowrousian M."/>
        </authorList>
    </citation>
    <scope>NUCLEOTIDE SEQUENCE</scope>
    <source>
        <strain evidence="2">CBS 6242</strain>
    </source>
</reference>
<organism evidence="2 3">
    <name type="scientific">Filobasidium floriforme</name>
    <dbReference type="NCBI Taxonomy" id="5210"/>
    <lineage>
        <taxon>Eukaryota</taxon>
        <taxon>Fungi</taxon>
        <taxon>Dikarya</taxon>
        <taxon>Basidiomycota</taxon>
        <taxon>Agaricomycotina</taxon>
        <taxon>Tremellomycetes</taxon>
        <taxon>Filobasidiales</taxon>
        <taxon>Filobasidiaceae</taxon>
        <taxon>Filobasidium</taxon>
    </lineage>
</organism>
<dbReference type="EMBL" id="JABELV010000009">
    <property type="protein sequence ID" value="KAG7571246.1"/>
    <property type="molecule type" value="Genomic_DNA"/>
</dbReference>
<dbReference type="Proteomes" id="UP000812966">
    <property type="component" value="Unassembled WGS sequence"/>
</dbReference>
<dbReference type="GO" id="GO:0005794">
    <property type="term" value="C:Golgi apparatus"/>
    <property type="evidence" value="ECO:0007669"/>
    <property type="project" value="TreeGrafter"/>
</dbReference>
<proteinExistence type="predicted"/>
<feature type="region of interest" description="Disordered" evidence="1">
    <location>
        <begin position="284"/>
        <end position="308"/>
    </location>
</feature>